<evidence type="ECO:0000256" key="5">
    <source>
        <dbReference type="ARBA" id="ARBA00022552"/>
    </source>
</evidence>
<feature type="domain" description="Exonuclease" evidence="13">
    <location>
        <begin position="456"/>
        <end position="651"/>
    </location>
</feature>
<evidence type="ECO:0000256" key="10">
    <source>
        <dbReference type="ARBA" id="ARBA00037201"/>
    </source>
</evidence>
<dbReference type="Gene3D" id="3.30.420.10">
    <property type="entry name" value="Ribonuclease H-like superfamily/Ribonuclease H"/>
    <property type="match status" value="1"/>
</dbReference>
<dbReference type="GO" id="GO:0005737">
    <property type="term" value="C:cytoplasm"/>
    <property type="evidence" value="ECO:0007669"/>
    <property type="project" value="UniProtKB-SubCell"/>
</dbReference>
<dbReference type="GO" id="GO:0004527">
    <property type="term" value="F:exonuclease activity"/>
    <property type="evidence" value="ECO:0007669"/>
    <property type="project" value="UniProtKB-KW"/>
</dbReference>
<evidence type="ECO:0000256" key="8">
    <source>
        <dbReference type="ARBA" id="ARBA00022839"/>
    </source>
</evidence>
<protein>
    <recommendedName>
        <fullName evidence="11">RNA exonuclease 3</fullName>
    </recommendedName>
</protein>
<reference evidence="14 15" key="1">
    <citation type="submission" date="2019-06" db="EMBL/GenBank/DDBJ databases">
        <title>Wine fermentation using esterase from Monascus purpureus.</title>
        <authorList>
            <person name="Geng C."/>
            <person name="Zhang Y."/>
        </authorList>
    </citation>
    <scope>NUCLEOTIDE SEQUENCE [LARGE SCALE GENOMIC DNA]</scope>
    <source>
        <strain evidence="14">HQ1</strain>
    </source>
</reference>
<accession>A0A507R3M9</accession>
<keyword evidence="5" id="KW-0698">rRNA processing</keyword>
<dbReference type="PANTHER" id="PTHR12801:SF112">
    <property type="entry name" value="RNA EXONUCLEASE 3"/>
    <property type="match status" value="1"/>
</dbReference>
<feature type="compositionally biased region" description="Basic and acidic residues" evidence="12">
    <location>
        <begin position="158"/>
        <end position="169"/>
    </location>
</feature>
<keyword evidence="6" id="KW-0540">Nuclease</keyword>
<dbReference type="InterPro" id="IPR013520">
    <property type="entry name" value="Ribonucl_H"/>
</dbReference>
<evidence type="ECO:0000259" key="13">
    <source>
        <dbReference type="SMART" id="SM00479"/>
    </source>
</evidence>
<keyword evidence="8 14" id="KW-0269">Exonuclease</keyword>
<evidence type="ECO:0000256" key="4">
    <source>
        <dbReference type="ARBA" id="ARBA00022490"/>
    </source>
</evidence>
<dbReference type="AlphaFoldDB" id="A0A507R3M9"/>
<gene>
    <name evidence="14" type="primary">REX3</name>
    <name evidence="14" type="ORF">MPDQ_002051</name>
</gene>
<evidence type="ECO:0000256" key="1">
    <source>
        <dbReference type="ARBA" id="ARBA00004123"/>
    </source>
</evidence>
<comment type="similarity">
    <text evidence="3">Belongs to the REXO1/REXO3 family.</text>
</comment>
<comment type="function">
    <text evidence="10">3' to 5' exoribonuclease required for proper 3' end maturation of MRP RNA and of the U5L snRNA.</text>
</comment>
<feature type="compositionally biased region" description="Basic and acidic residues" evidence="12">
    <location>
        <begin position="97"/>
        <end position="111"/>
    </location>
</feature>
<keyword evidence="15" id="KW-1185">Reference proteome</keyword>
<dbReference type="InterPro" id="IPR047021">
    <property type="entry name" value="REXO1/3/4-like"/>
</dbReference>
<dbReference type="CDD" id="cd06145">
    <property type="entry name" value="REX1_like"/>
    <property type="match status" value="1"/>
</dbReference>
<dbReference type="SUPFAM" id="SSF53098">
    <property type="entry name" value="Ribonuclease H-like"/>
    <property type="match status" value="1"/>
</dbReference>
<dbReference type="GO" id="GO:0003676">
    <property type="term" value="F:nucleic acid binding"/>
    <property type="evidence" value="ECO:0007669"/>
    <property type="project" value="InterPro"/>
</dbReference>
<feature type="compositionally biased region" description="Polar residues" evidence="12">
    <location>
        <begin position="64"/>
        <end position="83"/>
    </location>
</feature>
<dbReference type="GO" id="GO:0005634">
    <property type="term" value="C:nucleus"/>
    <property type="evidence" value="ECO:0007669"/>
    <property type="project" value="UniProtKB-SubCell"/>
</dbReference>
<sequence>MWPLAPSIYAECFMLNATVYQLHFSGSTLTPMAMFAPLGLFKEVPCPQGPDCGLLTCIFSHNTPRSASTSQPASQNAHVPSNDTDMDLPRPPAAKRIKLETASKSQPEKMRQSSIRNTANGHEKARPSTETGTSTRTKQDAVKLHSTSRAVSPPASRVETKAKPTKPKEGNLAGHERRRNAPKESLNPRMIPKAPATHAVRSSILTKLHAAMSALNCKVANDKNVERYLVLSSNELVTMALDEEEKAAKENANIYANVIKLRIVKLSKMKKEDWIEEVKVHLNSRYYKEKPAQASQENKPKPFTTSLSVEEEMAIVEKLITPLKGLEDFGYVTRAPSEEEIESAKKGVAESRGWEKCDRCGGRFQVFPGRREDGALTSGGPCTYHPGKAVYPPRKPTDHLTGPRDAIYLCCNETVGTTAGCTKAETHVFKVSETKRLASVLQFKETPVQSDKGTRQPVCFDCEMGYTTLGLEMIRLTAVSWPEGKELLDVLVKPMGEVLDLNSRYSGIFPEHYANAIPYGTGDASGTTTASGDRDKTGDDDTTVPKILQVVESPAAARELLFCLLQPDTPLIGHAIDNDLNACRVIHSTIIDTVLLYPHPRGLPNRMGLKALSRKYLDREIQTGGARGHDSKEDSIATGDLVRVKAAETWKTLKAKGWLIRDGKLVPPPGYRGDESDSAAARSLGPGAGRKRK</sequence>
<dbReference type="FunFam" id="3.30.420.10:FF:000109">
    <property type="entry name" value="RNA exonuclease 3"/>
    <property type="match status" value="1"/>
</dbReference>
<dbReference type="InterPro" id="IPR012337">
    <property type="entry name" value="RNaseH-like_sf"/>
</dbReference>
<feature type="region of interest" description="Disordered" evidence="12">
    <location>
        <begin position="664"/>
        <end position="693"/>
    </location>
</feature>
<evidence type="ECO:0000256" key="12">
    <source>
        <dbReference type="SAM" id="MobiDB-lite"/>
    </source>
</evidence>
<evidence type="ECO:0000256" key="9">
    <source>
        <dbReference type="ARBA" id="ARBA00023242"/>
    </source>
</evidence>
<dbReference type="EMBL" id="VIFY01000016">
    <property type="protein sequence ID" value="TQB75751.1"/>
    <property type="molecule type" value="Genomic_DNA"/>
</dbReference>
<comment type="subcellular location">
    <subcellularLocation>
        <location evidence="2">Cytoplasm</location>
    </subcellularLocation>
    <subcellularLocation>
        <location evidence="1">Nucleus</location>
    </subcellularLocation>
</comment>
<dbReference type="InterPro" id="IPR036397">
    <property type="entry name" value="RNaseH_sf"/>
</dbReference>
<feature type="region of interest" description="Disordered" evidence="12">
    <location>
        <begin position="520"/>
        <end position="542"/>
    </location>
</feature>
<evidence type="ECO:0000256" key="2">
    <source>
        <dbReference type="ARBA" id="ARBA00004496"/>
    </source>
</evidence>
<name>A0A507R3M9_MONPU</name>
<evidence type="ECO:0000256" key="7">
    <source>
        <dbReference type="ARBA" id="ARBA00022801"/>
    </source>
</evidence>
<organism evidence="14 15">
    <name type="scientific">Monascus purpureus</name>
    <name type="common">Red mold</name>
    <name type="synonym">Monascus anka</name>
    <dbReference type="NCBI Taxonomy" id="5098"/>
    <lineage>
        <taxon>Eukaryota</taxon>
        <taxon>Fungi</taxon>
        <taxon>Dikarya</taxon>
        <taxon>Ascomycota</taxon>
        <taxon>Pezizomycotina</taxon>
        <taxon>Eurotiomycetes</taxon>
        <taxon>Eurotiomycetidae</taxon>
        <taxon>Eurotiales</taxon>
        <taxon>Aspergillaceae</taxon>
        <taxon>Monascus</taxon>
    </lineage>
</organism>
<evidence type="ECO:0000256" key="11">
    <source>
        <dbReference type="ARBA" id="ARBA00039985"/>
    </source>
</evidence>
<keyword evidence="9" id="KW-0539">Nucleus</keyword>
<keyword evidence="4" id="KW-0963">Cytoplasm</keyword>
<feature type="compositionally biased region" description="Low complexity" evidence="12">
    <location>
        <begin position="520"/>
        <end position="531"/>
    </location>
</feature>
<evidence type="ECO:0000256" key="3">
    <source>
        <dbReference type="ARBA" id="ARBA00006357"/>
    </source>
</evidence>
<comment type="caution">
    <text evidence="14">The sequence shown here is derived from an EMBL/GenBank/DDBJ whole genome shotgun (WGS) entry which is preliminary data.</text>
</comment>
<evidence type="ECO:0000256" key="6">
    <source>
        <dbReference type="ARBA" id="ARBA00022722"/>
    </source>
</evidence>
<keyword evidence="7" id="KW-0378">Hydrolase</keyword>
<dbReference type="OrthoDB" id="3996471at2759"/>
<dbReference type="PANTHER" id="PTHR12801">
    <property type="entry name" value="RNA EXONUCLEASE REXO1 / RECO3 FAMILY MEMBER-RELATED"/>
    <property type="match status" value="1"/>
</dbReference>
<evidence type="ECO:0000313" key="14">
    <source>
        <dbReference type="EMBL" id="TQB75751.1"/>
    </source>
</evidence>
<dbReference type="GO" id="GO:0006364">
    <property type="term" value="P:rRNA processing"/>
    <property type="evidence" value="ECO:0007669"/>
    <property type="project" value="UniProtKB-KW"/>
</dbReference>
<dbReference type="Proteomes" id="UP000319663">
    <property type="component" value="Unassembled WGS sequence"/>
</dbReference>
<evidence type="ECO:0000313" key="15">
    <source>
        <dbReference type="Proteomes" id="UP000319663"/>
    </source>
</evidence>
<dbReference type="SMART" id="SM00479">
    <property type="entry name" value="EXOIII"/>
    <property type="match status" value="1"/>
</dbReference>
<proteinExistence type="inferred from homology"/>
<feature type="region of interest" description="Disordered" evidence="12">
    <location>
        <begin position="64"/>
        <end position="190"/>
    </location>
</feature>
<dbReference type="STRING" id="5098.A0A507R3M9"/>
<dbReference type="InterPro" id="IPR034922">
    <property type="entry name" value="REX1-like_exo"/>
</dbReference>